<evidence type="ECO:0000313" key="13">
    <source>
        <dbReference type="Proteomes" id="UP000242560"/>
    </source>
</evidence>
<keyword evidence="9" id="KW-0472">Membrane</keyword>
<evidence type="ECO:0000256" key="1">
    <source>
        <dbReference type="ARBA" id="ARBA00005272"/>
    </source>
</evidence>
<evidence type="ECO:0000256" key="4">
    <source>
        <dbReference type="ARBA" id="ARBA00022827"/>
    </source>
</evidence>
<comment type="similarity">
    <text evidence="1">Belongs to the NADH dehydrogenase family.</text>
</comment>
<protein>
    <recommendedName>
        <fullName evidence="2">NADH:ubiquinone reductase (non-electrogenic)</fullName>
        <ecNumber evidence="2">1.6.5.9</ecNumber>
    </recommendedName>
</protein>
<dbReference type="InterPro" id="IPR036188">
    <property type="entry name" value="FAD/NAD-bd_sf"/>
</dbReference>
<accession>A0A1I3K7V3</accession>
<feature type="domain" description="External alternative NADH-ubiquinone oxidoreductase-like C-terminal" evidence="11">
    <location>
        <begin position="351"/>
        <end position="408"/>
    </location>
</feature>
<evidence type="ECO:0000256" key="6">
    <source>
        <dbReference type="ARBA" id="ARBA00023002"/>
    </source>
</evidence>
<reference evidence="13" key="1">
    <citation type="submission" date="2016-10" db="EMBL/GenBank/DDBJ databases">
        <authorList>
            <person name="Varghese N."/>
            <person name="Submissions S."/>
        </authorList>
    </citation>
    <scope>NUCLEOTIDE SEQUENCE [LARGE SCALE GENOMIC DNA]</scope>
    <source>
        <strain evidence="13">DSM 22251</strain>
    </source>
</reference>
<keyword evidence="9" id="KW-1133">Transmembrane helix</keyword>
<dbReference type="Proteomes" id="UP000242560">
    <property type="component" value="Unassembled WGS sequence"/>
</dbReference>
<dbReference type="InterPro" id="IPR023753">
    <property type="entry name" value="FAD/NAD-binding_dom"/>
</dbReference>
<evidence type="ECO:0000256" key="3">
    <source>
        <dbReference type="ARBA" id="ARBA00022630"/>
    </source>
</evidence>
<keyword evidence="9" id="KW-0812">Transmembrane</keyword>
<gene>
    <name evidence="12" type="ORF">SAMN05421638_0639</name>
</gene>
<dbReference type="InterPro" id="IPR045024">
    <property type="entry name" value="NDH-2"/>
</dbReference>
<keyword evidence="6" id="KW-0560">Oxidoreductase</keyword>
<feature type="domain" description="FAD/NAD(P)-binding" evidence="10">
    <location>
        <begin position="7"/>
        <end position="327"/>
    </location>
</feature>
<evidence type="ECO:0000259" key="11">
    <source>
        <dbReference type="Pfam" id="PF22366"/>
    </source>
</evidence>
<dbReference type="Pfam" id="PF07992">
    <property type="entry name" value="Pyr_redox_2"/>
    <property type="match status" value="1"/>
</dbReference>
<dbReference type="GO" id="GO:0050136">
    <property type="term" value="F:NADH dehydrogenase (quinone) (non-electrogenic) activity"/>
    <property type="evidence" value="ECO:0007669"/>
    <property type="project" value="UniProtKB-EC"/>
</dbReference>
<name>A0A1I3K7V3_9FLAO</name>
<dbReference type="EMBL" id="FORQ01000001">
    <property type="protein sequence ID" value="SFI68420.1"/>
    <property type="molecule type" value="Genomic_DNA"/>
</dbReference>
<evidence type="ECO:0000313" key="12">
    <source>
        <dbReference type="EMBL" id="SFI68420.1"/>
    </source>
</evidence>
<dbReference type="PANTHER" id="PTHR43706:SF47">
    <property type="entry name" value="EXTERNAL NADH-UBIQUINONE OXIDOREDUCTASE 1, MITOCHONDRIAL-RELATED"/>
    <property type="match status" value="1"/>
</dbReference>
<dbReference type="SUPFAM" id="SSF51905">
    <property type="entry name" value="FAD/NAD(P)-binding domain"/>
    <property type="match status" value="1"/>
</dbReference>
<dbReference type="Gene3D" id="3.50.50.100">
    <property type="match status" value="1"/>
</dbReference>
<dbReference type="PANTHER" id="PTHR43706">
    <property type="entry name" value="NADH DEHYDROGENASE"/>
    <property type="match status" value="1"/>
</dbReference>
<evidence type="ECO:0000256" key="9">
    <source>
        <dbReference type="SAM" id="Phobius"/>
    </source>
</evidence>
<keyword evidence="4" id="KW-0274">FAD</keyword>
<dbReference type="PRINTS" id="PR00411">
    <property type="entry name" value="PNDRDTASEI"/>
</dbReference>
<keyword evidence="5" id="KW-0809">Transit peptide</keyword>
<evidence type="ECO:0000256" key="8">
    <source>
        <dbReference type="ARBA" id="ARBA00047599"/>
    </source>
</evidence>
<evidence type="ECO:0000256" key="5">
    <source>
        <dbReference type="ARBA" id="ARBA00022946"/>
    </source>
</evidence>
<proteinExistence type="inferred from homology"/>
<evidence type="ECO:0000259" key="10">
    <source>
        <dbReference type="Pfam" id="PF07992"/>
    </source>
</evidence>
<keyword evidence="13" id="KW-1185">Reference proteome</keyword>
<dbReference type="AlphaFoldDB" id="A0A1I3K7V3"/>
<dbReference type="InterPro" id="IPR054585">
    <property type="entry name" value="NDH2-like_C"/>
</dbReference>
<feature type="transmembrane region" description="Helical" evidence="9">
    <location>
        <begin position="371"/>
        <end position="391"/>
    </location>
</feature>
<sequence length="427" mass="48039">MSMDRKKILIIGGGFAGVNLAEKLADKPGFEITLVDKNNYNFFPPLIYQVATGYLETSSICYPYRLLFRGKKNFRYRLGELEEIFPAEKKVMLSTGEVSYDYLVIASGCVTNYFGIKSIEENAIPMKTVSDALSMRNTLLERLEMASRETDPEQCKRLLTVVVAGGGPTGVEISGMFAEMKKNIIAKDYPELKGAGGEIYLVDGLNAVLTPMSEKSQQYTYKKLTEMGVKIKLNTMVTEFIDEAVQFKNGESIPTKNLIWAAGVTAIIFKGLPQEAYGRGKRLIVDAYNRLVGFDDIFALGDTCLMNVDPNFPEGHPQVAQVAIQQADNLAENFLERFQKGTPKPFSYHDKGSMAIIGKNKAVAEFPKPKMFFSGFIAWAMWLFIHLLSLINYRNRISTLYNWTTAYFTKDMALRFIVRTKPKNTEE</sequence>
<dbReference type="PRINTS" id="PR00368">
    <property type="entry name" value="FADPNR"/>
</dbReference>
<dbReference type="RefSeq" id="WP_233701875.1">
    <property type="nucleotide sequence ID" value="NZ_FORQ01000001.1"/>
</dbReference>
<keyword evidence="3" id="KW-0285">Flavoprotein</keyword>
<comment type="catalytic activity">
    <reaction evidence="8">
        <text>a quinone + NADH + H(+) = a quinol + NAD(+)</text>
        <dbReference type="Rhea" id="RHEA:46160"/>
        <dbReference type="ChEBI" id="CHEBI:15378"/>
        <dbReference type="ChEBI" id="CHEBI:24646"/>
        <dbReference type="ChEBI" id="CHEBI:57540"/>
        <dbReference type="ChEBI" id="CHEBI:57945"/>
        <dbReference type="ChEBI" id="CHEBI:132124"/>
        <dbReference type="EC" id="1.6.5.9"/>
    </reaction>
</comment>
<dbReference type="EC" id="1.6.5.9" evidence="2"/>
<evidence type="ECO:0000256" key="7">
    <source>
        <dbReference type="ARBA" id="ARBA00023027"/>
    </source>
</evidence>
<dbReference type="Pfam" id="PF22366">
    <property type="entry name" value="NDH2_C"/>
    <property type="match status" value="1"/>
</dbReference>
<keyword evidence="7" id="KW-0520">NAD</keyword>
<evidence type="ECO:0000256" key="2">
    <source>
        <dbReference type="ARBA" id="ARBA00012637"/>
    </source>
</evidence>
<organism evidence="12 13">
    <name type="scientific">Kaistella treverensis</name>
    <dbReference type="NCBI Taxonomy" id="631455"/>
    <lineage>
        <taxon>Bacteria</taxon>
        <taxon>Pseudomonadati</taxon>
        <taxon>Bacteroidota</taxon>
        <taxon>Flavobacteriia</taxon>
        <taxon>Flavobacteriales</taxon>
        <taxon>Weeksellaceae</taxon>
        <taxon>Chryseobacterium group</taxon>
        <taxon>Kaistella</taxon>
    </lineage>
</organism>